<proteinExistence type="predicted"/>
<organism evidence="1 2">
    <name type="scientific">Acidithiobacillus sulfuriphilus</name>
    <dbReference type="NCBI Taxonomy" id="1867749"/>
    <lineage>
        <taxon>Bacteria</taxon>
        <taxon>Pseudomonadati</taxon>
        <taxon>Pseudomonadota</taxon>
        <taxon>Acidithiobacillia</taxon>
        <taxon>Acidithiobacillales</taxon>
        <taxon>Acidithiobacillaceae</taxon>
        <taxon>Acidithiobacillus</taxon>
    </lineage>
</organism>
<accession>A0ACD5HP83</accession>
<reference evidence="1 2" key="1">
    <citation type="journal article" date="2019" name="Int. J. Syst. Evol. Microbiol.">
        <title>Acidithiobacillus sulfuriphilus sp. nov.: an extremely acidophilic sulfur-oxidizing chemolithotroph isolated from a neutral pH environment.</title>
        <authorList>
            <person name="Falagan C."/>
            <person name="Moya-Beltran A."/>
            <person name="Castro M."/>
            <person name="Quatrini R."/>
            <person name="Johnson D.B."/>
        </authorList>
    </citation>
    <scope>NUCLEOTIDE SEQUENCE [LARGE SCALE GENOMIC DNA]</scope>
    <source>
        <strain evidence="1 2">CJ-2</strain>
    </source>
</reference>
<keyword evidence="1" id="KW-0560">Oxidoreductase</keyword>
<protein>
    <submittedName>
        <fullName evidence="1">Cytochrome c peroxidase</fullName>
    </submittedName>
</protein>
<dbReference type="Proteomes" id="UP000271650">
    <property type="component" value="Chromosome"/>
</dbReference>
<evidence type="ECO:0000313" key="1">
    <source>
        <dbReference type="EMBL" id="XRI77462.1"/>
    </source>
</evidence>
<name>A0ACD5HP83_9PROT</name>
<evidence type="ECO:0000313" key="2">
    <source>
        <dbReference type="Proteomes" id="UP000271650"/>
    </source>
</evidence>
<keyword evidence="2" id="KW-1185">Reference proteome</keyword>
<dbReference type="EMBL" id="CP127527">
    <property type="protein sequence ID" value="XRI77462.1"/>
    <property type="molecule type" value="Genomic_DNA"/>
</dbReference>
<gene>
    <name evidence="1" type="ORF">EC580_001945</name>
</gene>
<sequence length="382" mass="41275">MNKFLFGTAIMAMTMAYGIPAANASSPPLGLPPVPIPADNPQTPAKIALGDKLFHDARFSSTGTISCASCHADAKAFTDHLPVAEGVHKLKGTRNTPTIINAAYFHLMFWDGREPSLEAQAKDPMVNPVEMGLKNHEPVLKIVRTDPAYQTMFKQVFGVTGNQVTMQQVLMAIASFERNVVSGGSPFDHYVYGGDKKAMSPAAVAGMSLFQNKGRCVDCHTMNTTYATFTDNRFHNLGIGSNELGTKKMQQLAMAFLANKAHRKEVDTTVLTNKDMSELGRFAVTGQLNDLGAFKTPILRNVAVTGPYMHNGSLKSLMDVVNFYNNGGVVKKGEKATVFQSGGIRPLGLTEKEKKELVAFLEALTSPQYANDGPKSPVAASR</sequence>
<keyword evidence="1" id="KW-0575">Peroxidase</keyword>